<evidence type="ECO:0000313" key="9">
    <source>
        <dbReference type="EMBL" id="SHE32929.1"/>
    </source>
</evidence>
<protein>
    <submittedName>
        <fullName evidence="9">TonB-linked outer membrane protein, SusC/RagA family</fullName>
    </submittedName>
</protein>
<dbReference type="OrthoDB" id="9768177at2"/>
<dbReference type="FunFam" id="2.170.130.10:FF:000003">
    <property type="entry name" value="SusC/RagA family TonB-linked outer membrane protein"/>
    <property type="match status" value="1"/>
</dbReference>
<dbReference type="Pfam" id="PF13715">
    <property type="entry name" value="CarbopepD_reg_2"/>
    <property type="match status" value="1"/>
</dbReference>
<dbReference type="InterPro" id="IPR036942">
    <property type="entry name" value="Beta-barrel_TonB_sf"/>
</dbReference>
<evidence type="ECO:0000256" key="6">
    <source>
        <dbReference type="ARBA" id="ARBA00023237"/>
    </source>
</evidence>
<reference evidence="10" key="1">
    <citation type="submission" date="2016-11" db="EMBL/GenBank/DDBJ databases">
        <authorList>
            <person name="Varghese N."/>
            <person name="Submissions S."/>
        </authorList>
    </citation>
    <scope>NUCLEOTIDE SEQUENCE [LARGE SCALE GENOMIC DNA]</scope>
    <source>
        <strain evidence="10">DSM 27370</strain>
    </source>
</reference>
<dbReference type="Pfam" id="PF07715">
    <property type="entry name" value="Plug"/>
    <property type="match status" value="1"/>
</dbReference>
<gene>
    <name evidence="9" type="ORF">SAMN05444362_10192</name>
</gene>
<evidence type="ECO:0000313" key="10">
    <source>
        <dbReference type="Proteomes" id="UP000184480"/>
    </source>
</evidence>
<dbReference type="NCBIfam" id="TIGR04057">
    <property type="entry name" value="SusC_RagA_signa"/>
    <property type="match status" value="1"/>
</dbReference>
<dbReference type="SUPFAM" id="SSF49464">
    <property type="entry name" value="Carboxypeptidase regulatory domain-like"/>
    <property type="match status" value="1"/>
</dbReference>
<comment type="subcellular location">
    <subcellularLocation>
        <location evidence="1 7">Cell outer membrane</location>
        <topology evidence="1 7">Multi-pass membrane protein</topology>
    </subcellularLocation>
</comment>
<evidence type="ECO:0000259" key="8">
    <source>
        <dbReference type="Pfam" id="PF07715"/>
    </source>
</evidence>
<sequence length="1030" mass="113951">MKTTIFSKPIRILLLFLLTPLWLSAQSILIQGTVKDTKGESLIGVSVVEKGSTNGTITDLDGNYSLKVAGNATLDFSYVGYVNQSISVQGKNRIDIILTENNKLLDEIVVVGYGTQRREAVTGSVASMRGDVLREVQTGNVTSALAGRVPGVQIQQTSSKPGADMQIRIRGTRSLTGDNAPLVVLDGIPFGGSIGDINPNDIKSLDILKDASATAIYGSRGAGGVIIVTTHKGNAGTKPKVTYDAYLGVKTLFHRYPMMTGSELYQLRKDAGMYKDTEGNPTMGLDEAQGVNTDWQDLMFKNSLTMNHNVGISGGSETGSFNVGAGYYEDQALLPGQDYSRINLRAALDQNIGKYLRFGLTTNSNYNVTNGQSIGLYNTLALSPMINPWNEDGSWKTIVQSVADKYWAYSRDAIENLDDSYADNQRGFGSYNSLYGELKVPGVDGLSYRLTLGLDYRSMQRGRYQGMGVFSDTPTASSTASLDKNQYYKWAIEHLVTYEKTFGKHHLTLNGLYAAEQSHYDRSYANATNVPEQFQYWNIGRAENVVYNPDEQDYWERGLTSYMARVMYDYDSRYMLLASIRWDGSSVLADGHKWITYPGFSAGWNIARESFMESTSDWLDNLKLRVGWGLTSNQAINPYTTFGSLGTRPYNFGDSKQTGLYVATTPNAELGWEFTRVWNFGLDFSFWRNRLSGTIEYYNANTYDILQSVTLPSTAGVGSYLANIGEMNNRGIELSLNGVILENQNGWTWEAGINFYTNRNKITKLASGQEKDEINKWFVGHSINSIYDYEKIGLWQEGDKYLDILEPGGNVGMIKVKYTGEYNADGTPVRAVGSADRQIINTDPDWQGGFSTRVAYKNWDLNVIGTFQHGGILVSSLHTSNGYLNMLSGRRGNVKVDYWTPENTGAKYPKPGGITSSDNPKYGSTLGYFDGSYFKVGSITLGYNFDKNADWFKNLGLSSARVYFTLQNAFVLFSDFNKETGLDPVTNSYGNENAAVTDNSSLPYRANSTLTVGTNSPQTRNFLLGLNVSF</sequence>
<dbReference type="RefSeq" id="WP_062175214.1">
    <property type="nucleotide sequence ID" value="NZ_BBXL01000001.1"/>
</dbReference>
<dbReference type="InterPro" id="IPR012910">
    <property type="entry name" value="Plug_dom"/>
</dbReference>
<keyword evidence="5 7" id="KW-0472">Membrane</keyword>
<dbReference type="InterPro" id="IPR039426">
    <property type="entry name" value="TonB-dep_rcpt-like"/>
</dbReference>
<keyword evidence="4 7" id="KW-0812">Transmembrane</keyword>
<keyword evidence="3 7" id="KW-1134">Transmembrane beta strand</keyword>
<dbReference type="Gene3D" id="2.40.170.20">
    <property type="entry name" value="TonB-dependent receptor, beta-barrel domain"/>
    <property type="match status" value="1"/>
</dbReference>
<organism evidence="9 10">
    <name type="scientific">Dysgonomonas macrotermitis</name>
    <dbReference type="NCBI Taxonomy" id="1346286"/>
    <lineage>
        <taxon>Bacteria</taxon>
        <taxon>Pseudomonadati</taxon>
        <taxon>Bacteroidota</taxon>
        <taxon>Bacteroidia</taxon>
        <taxon>Bacteroidales</taxon>
        <taxon>Dysgonomonadaceae</taxon>
        <taxon>Dysgonomonas</taxon>
    </lineage>
</organism>
<dbReference type="NCBIfam" id="TIGR04056">
    <property type="entry name" value="OMP_RagA_SusC"/>
    <property type="match status" value="1"/>
</dbReference>
<dbReference type="SUPFAM" id="SSF56935">
    <property type="entry name" value="Porins"/>
    <property type="match status" value="1"/>
</dbReference>
<name>A0A1M4SL76_9BACT</name>
<keyword evidence="10" id="KW-1185">Reference proteome</keyword>
<evidence type="ECO:0000256" key="1">
    <source>
        <dbReference type="ARBA" id="ARBA00004571"/>
    </source>
</evidence>
<keyword evidence="2 7" id="KW-0813">Transport</keyword>
<evidence type="ECO:0000256" key="7">
    <source>
        <dbReference type="PROSITE-ProRule" id="PRU01360"/>
    </source>
</evidence>
<keyword evidence="6 7" id="KW-0998">Cell outer membrane</keyword>
<dbReference type="Gene3D" id="2.60.40.1120">
    <property type="entry name" value="Carboxypeptidase-like, regulatory domain"/>
    <property type="match status" value="1"/>
</dbReference>
<comment type="similarity">
    <text evidence="7">Belongs to the TonB-dependent receptor family.</text>
</comment>
<evidence type="ECO:0000256" key="5">
    <source>
        <dbReference type="ARBA" id="ARBA00023136"/>
    </source>
</evidence>
<dbReference type="InterPro" id="IPR008969">
    <property type="entry name" value="CarboxyPept-like_regulatory"/>
</dbReference>
<evidence type="ECO:0000256" key="2">
    <source>
        <dbReference type="ARBA" id="ARBA00022448"/>
    </source>
</evidence>
<evidence type="ECO:0000256" key="3">
    <source>
        <dbReference type="ARBA" id="ARBA00022452"/>
    </source>
</evidence>
<evidence type="ECO:0000256" key="4">
    <source>
        <dbReference type="ARBA" id="ARBA00022692"/>
    </source>
</evidence>
<dbReference type="Gene3D" id="2.170.130.10">
    <property type="entry name" value="TonB-dependent receptor, plug domain"/>
    <property type="match status" value="1"/>
</dbReference>
<dbReference type="InterPro" id="IPR023996">
    <property type="entry name" value="TonB-dep_OMP_SusC/RagA"/>
</dbReference>
<dbReference type="STRING" id="1346286.SAMN05444362_10192"/>
<dbReference type="PROSITE" id="PS52016">
    <property type="entry name" value="TONB_DEPENDENT_REC_3"/>
    <property type="match status" value="1"/>
</dbReference>
<proteinExistence type="inferred from homology"/>
<dbReference type="InterPro" id="IPR023997">
    <property type="entry name" value="TonB-dep_OMP_SusC/RagA_CS"/>
</dbReference>
<accession>A0A1M4SL76</accession>
<dbReference type="EMBL" id="FQUC01000001">
    <property type="protein sequence ID" value="SHE32929.1"/>
    <property type="molecule type" value="Genomic_DNA"/>
</dbReference>
<feature type="domain" description="TonB-dependent receptor plug" evidence="8">
    <location>
        <begin position="119"/>
        <end position="225"/>
    </location>
</feature>
<dbReference type="FunFam" id="2.60.40.1120:FF:000003">
    <property type="entry name" value="Outer membrane protein Omp121"/>
    <property type="match status" value="1"/>
</dbReference>
<dbReference type="GO" id="GO:0009279">
    <property type="term" value="C:cell outer membrane"/>
    <property type="evidence" value="ECO:0007669"/>
    <property type="project" value="UniProtKB-SubCell"/>
</dbReference>
<dbReference type="InterPro" id="IPR037066">
    <property type="entry name" value="Plug_dom_sf"/>
</dbReference>
<dbReference type="AlphaFoldDB" id="A0A1M4SL76"/>
<dbReference type="Proteomes" id="UP000184480">
    <property type="component" value="Unassembled WGS sequence"/>
</dbReference>